<proteinExistence type="predicted"/>
<dbReference type="RefSeq" id="XP_005715989.1">
    <property type="nucleotide sequence ID" value="XM_005715932.1"/>
</dbReference>
<dbReference type="EMBL" id="HG001764">
    <property type="protein sequence ID" value="CDF36170.1"/>
    <property type="molecule type" value="Genomic_DNA"/>
</dbReference>
<gene>
    <name evidence="1" type="ORF">CHC_T00004525001</name>
</gene>
<name>R7QFH1_CHOCR</name>
<dbReference type="Proteomes" id="UP000012073">
    <property type="component" value="Unassembled WGS sequence"/>
</dbReference>
<dbReference type="KEGG" id="ccp:CHC_T00004525001"/>
<dbReference type="GeneID" id="17323722"/>
<organism evidence="1 2">
    <name type="scientific">Chondrus crispus</name>
    <name type="common">Carrageen Irish moss</name>
    <name type="synonym">Polymorpha crispa</name>
    <dbReference type="NCBI Taxonomy" id="2769"/>
    <lineage>
        <taxon>Eukaryota</taxon>
        <taxon>Rhodophyta</taxon>
        <taxon>Florideophyceae</taxon>
        <taxon>Rhodymeniophycidae</taxon>
        <taxon>Gigartinales</taxon>
        <taxon>Gigartinaceae</taxon>
        <taxon>Chondrus</taxon>
    </lineage>
</organism>
<reference evidence="2" key="1">
    <citation type="journal article" date="2013" name="Proc. Natl. Acad. Sci. U.S.A.">
        <title>Genome structure and metabolic features in the red seaweed Chondrus crispus shed light on evolution of the Archaeplastida.</title>
        <authorList>
            <person name="Collen J."/>
            <person name="Porcel B."/>
            <person name="Carre W."/>
            <person name="Ball S.G."/>
            <person name="Chaparro C."/>
            <person name="Tonon T."/>
            <person name="Barbeyron T."/>
            <person name="Michel G."/>
            <person name="Noel B."/>
            <person name="Valentin K."/>
            <person name="Elias M."/>
            <person name="Artiguenave F."/>
            <person name="Arun A."/>
            <person name="Aury J.M."/>
            <person name="Barbosa-Neto J.F."/>
            <person name="Bothwell J.H."/>
            <person name="Bouget F.Y."/>
            <person name="Brillet L."/>
            <person name="Cabello-Hurtado F."/>
            <person name="Capella-Gutierrez S."/>
            <person name="Charrier B."/>
            <person name="Cladiere L."/>
            <person name="Cock J.M."/>
            <person name="Coelho S.M."/>
            <person name="Colleoni C."/>
            <person name="Czjzek M."/>
            <person name="Da Silva C."/>
            <person name="Delage L."/>
            <person name="Denoeud F."/>
            <person name="Deschamps P."/>
            <person name="Dittami S.M."/>
            <person name="Gabaldon T."/>
            <person name="Gachon C.M."/>
            <person name="Groisillier A."/>
            <person name="Herve C."/>
            <person name="Jabbari K."/>
            <person name="Katinka M."/>
            <person name="Kloareg B."/>
            <person name="Kowalczyk N."/>
            <person name="Labadie K."/>
            <person name="Leblanc C."/>
            <person name="Lopez P.J."/>
            <person name="McLachlan D.H."/>
            <person name="Meslet-Cladiere L."/>
            <person name="Moustafa A."/>
            <person name="Nehr Z."/>
            <person name="Nyvall Collen P."/>
            <person name="Panaud O."/>
            <person name="Partensky F."/>
            <person name="Poulain J."/>
            <person name="Rensing S.A."/>
            <person name="Rousvoal S."/>
            <person name="Samson G."/>
            <person name="Symeonidi A."/>
            <person name="Weissenbach J."/>
            <person name="Zambounis A."/>
            <person name="Wincker P."/>
            <person name="Boyen C."/>
        </authorList>
    </citation>
    <scope>NUCLEOTIDE SEQUENCE [LARGE SCALE GENOMIC DNA]</scope>
    <source>
        <strain evidence="2">cv. Stackhouse</strain>
    </source>
</reference>
<keyword evidence="2" id="KW-1185">Reference proteome</keyword>
<protein>
    <submittedName>
        <fullName evidence="1">Uncharacterized protein</fullName>
    </submittedName>
</protein>
<evidence type="ECO:0000313" key="1">
    <source>
        <dbReference type="EMBL" id="CDF36170.1"/>
    </source>
</evidence>
<sequence>MGGGTRQMAAAVGAGKTVLSGKKAVAEGDLGESPEPCKGDLSGRWQDVSEEKTYAAVSTVSISELRRLDYDVDLNAVTELQT</sequence>
<dbReference type="Gramene" id="CDF36170">
    <property type="protein sequence ID" value="CDF36170"/>
    <property type="gene ID" value="CHC_T00004525001"/>
</dbReference>
<accession>R7QFH1</accession>
<dbReference type="AlphaFoldDB" id="R7QFH1"/>
<evidence type="ECO:0000313" key="2">
    <source>
        <dbReference type="Proteomes" id="UP000012073"/>
    </source>
</evidence>